<protein>
    <submittedName>
        <fullName evidence="2">Uncharacterized protein</fullName>
    </submittedName>
</protein>
<dbReference type="EMBL" id="CP007501">
    <property type="protein sequence ID" value="AKD24737.1"/>
    <property type="molecule type" value="Genomic_DNA"/>
</dbReference>
<sequence>MQLIWISGSTSSMKQIKITRKTVIKIALLSFSVFILIGMSIHFFGFRVAIRFNPEMAKQMGGVISRKEMDDLEIIYQQKIQTFQTQLPIIESKIVTLKNLKDQFVELSIPTSAKD</sequence>
<dbReference type="KEGG" id="pdq:CL55_00004040"/>
<keyword evidence="1" id="KW-0472">Membrane</keyword>
<feature type="transmembrane region" description="Helical" evidence="1">
    <location>
        <begin position="23"/>
        <end position="46"/>
    </location>
</feature>
<keyword evidence="1" id="KW-1133">Transmembrane helix</keyword>
<evidence type="ECO:0000256" key="1">
    <source>
        <dbReference type="SAM" id="Phobius"/>
    </source>
</evidence>
<organism evidence="2 3">
    <name type="scientific">Polynucleobacter duraquae</name>
    <dbReference type="NCBI Taxonomy" id="1835254"/>
    <lineage>
        <taxon>Bacteria</taxon>
        <taxon>Pseudomonadati</taxon>
        <taxon>Pseudomonadota</taxon>
        <taxon>Betaproteobacteria</taxon>
        <taxon>Burkholderiales</taxon>
        <taxon>Burkholderiaceae</taxon>
        <taxon>Polynucleobacter</taxon>
    </lineage>
</organism>
<keyword evidence="3" id="KW-1185">Reference proteome</keyword>
<keyword evidence="1" id="KW-0812">Transmembrane</keyword>
<evidence type="ECO:0000313" key="2">
    <source>
        <dbReference type="EMBL" id="AKD24737.1"/>
    </source>
</evidence>
<accession>A0A0E3ZIX0</accession>
<dbReference type="HOGENOM" id="CLU_2106735_0_0_4"/>
<dbReference type="Proteomes" id="UP000061135">
    <property type="component" value="Chromosome"/>
</dbReference>
<gene>
    <name evidence="2" type="ORF">CL55_00004040</name>
</gene>
<dbReference type="AlphaFoldDB" id="A0A0E3ZIX0"/>
<proteinExistence type="predicted"/>
<reference evidence="2 3" key="1">
    <citation type="submission" date="2014-03" db="EMBL/GenBank/DDBJ databases">
        <title>Genome of Polynucleobacter strain MWH-MoK4.</title>
        <authorList>
            <person name="Hahn M.W."/>
        </authorList>
    </citation>
    <scope>NUCLEOTIDE SEQUENCE [LARGE SCALE GENOMIC DNA]</scope>
    <source>
        <strain evidence="2 3">MWH-MoK4</strain>
    </source>
</reference>
<dbReference type="STRING" id="1835254.CL55_00004040"/>
<evidence type="ECO:0000313" key="3">
    <source>
        <dbReference type="Proteomes" id="UP000061135"/>
    </source>
</evidence>
<dbReference type="PATRIC" id="fig|576611.7.peg.405"/>
<name>A0A0E3ZIX0_9BURK</name>